<dbReference type="Gene3D" id="3.30.1560.10">
    <property type="entry name" value="Mago nashi"/>
    <property type="match status" value="1"/>
</dbReference>
<keyword evidence="3" id="KW-0539">Nucleus</keyword>
<sequence length="148" mass="17266">MSDDKFQIRYYVGHKGKYGHEFMEFEFLADGTLRYANNSNYKNDVIIRKEVKVSPAVMQEVKRIVEKSEICKEDDAHWPEPNDEGRQELEVIMNGTHVFFTCSAINTMVDIQKSEDPEGLRAFYYLIQDLKCLVISIISLHFKIKPIP</sequence>
<dbReference type="GO" id="GO:0008380">
    <property type="term" value="P:RNA splicing"/>
    <property type="evidence" value="ECO:0007669"/>
    <property type="project" value="InterPro"/>
</dbReference>
<proteinExistence type="inferred from homology"/>
<dbReference type="InterPro" id="IPR036605">
    <property type="entry name" value="Mago_nashi_sf"/>
</dbReference>
<dbReference type="CDD" id="cd11295">
    <property type="entry name" value="Mago_nashi"/>
    <property type="match status" value="1"/>
</dbReference>
<dbReference type="PANTHER" id="PTHR12638">
    <property type="entry name" value="PROTEIN MAGO NASHI HOMOLOG"/>
    <property type="match status" value="1"/>
</dbReference>
<dbReference type="EMBL" id="LXWW01000174">
    <property type="protein sequence ID" value="OAO15103.1"/>
    <property type="molecule type" value="Genomic_DNA"/>
</dbReference>
<evidence type="ECO:0000313" key="5">
    <source>
        <dbReference type="Proteomes" id="UP000078348"/>
    </source>
</evidence>
<dbReference type="OrthoDB" id="6495301at2759"/>
<dbReference type="AlphaFoldDB" id="A0A196SDM0"/>
<comment type="similarity">
    <text evidence="2">Belongs to the mago nashi family.</text>
</comment>
<gene>
    <name evidence="4" type="ORF">AV274_3193</name>
</gene>
<keyword evidence="5" id="KW-1185">Reference proteome</keyword>
<evidence type="ECO:0000256" key="2">
    <source>
        <dbReference type="ARBA" id="ARBA00009270"/>
    </source>
</evidence>
<dbReference type="FunFam" id="3.30.1560.10:FF:000001">
    <property type="entry name" value="Protein mago nashi homolog"/>
    <property type="match status" value="1"/>
</dbReference>
<dbReference type="PANTHER" id="PTHR12638:SF0">
    <property type="entry name" value="MAGO HOMOLOG, EXON JUNCTION COMPLEX SUBUNIT-RELATED"/>
    <property type="match status" value="1"/>
</dbReference>
<accession>A0A196SDM0</accession>
<comment type="caution">
    <text evidence="4">The sequence shown here is derived from an EMBL/GenBank/DDBJ whole genome shotgun (WGS) entry which is preliminary data.</text>
</comment>
<evidence type="ECO:0000256" key="1">
    <source>
        <dbReference type="ARBA" id="ARBA00004123"/>
    </source>
</evidence>
<dbReference type="InterPro" id="IPR004023">
    <property type="entry name" value="Mago_nashi"/>
</dbReference>
<protein>
    <submittedName>
        <fullName evidence="4">Mago nashi protein</fullName>
    </submittedName>
</protein>
<organism evidence="4 5">
    <name type="scientific">Blastocystis sp. subtype 1 (strain ATCC 50177 / NandII)</name>
    <dbReference type="NCBI Taxonomy" id="478820"/>
    <lineage>
        <taxon>Eukaryota</taxon>
        <taxon>Sar</taxon>
        <taxon>Stramenopiles</taxon>
        <taxon>Bigyra</taxon>
        <taxon>Opalozoa</taxon>
        <taxon>Opalinata</taxon>
        <taxon>Blastocystidae</taxon>
        <taxon>Blastocystis</taxon>
    </lineage>
</organism>
<dbReference type="GO" id="GO:0035145">
    <property type="term" value="C:exon-exon junction complex"/>
    <property type="evidence" value="ECO:0007669"/>
    <property type="project" value="InterPro"/>
</dbReference>
<evidence type="ECO:0000256" key="3">
    <source>
        <dbReference type="ARBA" id="ARBA00023242"/>
    </source>
</evidence>
<dbReference type="Pfam" id="PF02792">
    <property type="entry name" value="Mago_nashi"/>
    <property type="match status" value="1"/>
</dbReference>
<dbReference type="Proteomes" id="UP000078348">
    <property type="component" value="Unassembled WGS sequence"/>
</dbReference>
<dbReference type="STRING" id="478820.A0A196SDM0"/>
<name>A0A196SDM0_BLAHN</name>
<dbReference type="SUPFAM" id="SSF89817">
    <property type="entry name" value="Mago nashi protein"/>
    <property type="match status" value="1"/>
</dbReference>
<comment type="subcellular location">
    <subcellularLocation>
        <location evidence="1">Nucleus</location>
    </subcellularLocation>
</comment>
<reference evidence="4 5" key="1">
    <citation type="submission" date="2016-05" db="EMBL/GenBank/DDBJ databases">
        <title>Nuclear genome of Blastocystis sp. subtype 1 NandII.</title>
        <authorList>
            <person name="Gentekaki E."/>
            <person name="Curtis B."/>
            <person name="Stairs C."/>
            <person name="Eme L."/>
            <person name="Herman E."/>
            <person name="Klimes V."/>
            <person name="Arias M.C."/>
            <person name="Elias M."/>
            <person name="Hilliou F."/>
            <person name="Klute M."/>
            <person name="Malik S.-B."/>
            <person name="Pightling A."/>
            <person name="Rachubinski R."/>
            <person name="Salas D."/>
            <person name="Schlacht A."/>
            <person name="Suga H."/>
            <person name="Archibald J."/>
            <person name="Ball S.G."/>
            <person name="Clark G."/>
            <person name="Dacks J."/>
            <person name="Van Der Giezen M."/>
            <person name="Tsaousis A."/>
            <person name="Roger A."/>
        </authorList>
    </citation>
    <scope>NUCLEOTIDE SEQUENCE [LARGE SCALE GENOMIC DNA]</scope>
    <source>
        <strain evidence="5">ATCC 50177 / NandII</strain>
    </source>
</reference>
<evidence type="ECO:0000313" key="4">
    <source>
        <dbReference type="EMBL" id="OAO15103.1"/>
    </source>
</evidence>